<keyword evidence="9" id="KW-0675">Receptor</keyword>
<evidence type="ECO:0000259" key="16">
    <source>
        <dbReference type="Pfam" id="PF02931"/>
    </source>
</evidence>
<evidence type="ECO:0000313" key="19">
    <source>
        <dbReference type="Proteomes" id="UP001283361"/>
    </source>
</evidence>
<dbReference type="GO" id="GO:0045211">
    <property type="term" value="C:postsynaptic membrane"/>
    <property type="evidence" value="ECO:0007669"/>
    <property type="project" value="InterPro"/>
</dbReference>
<dbReference type="FunFam" id="1.20.58.390:FF:000043">
    <property type="entry name" value="AcetylCholine Receptor"/>
    <property type="match status" value="1"/>
</dbReference>
<name>A0AAE0ZER6_9GAST</name>
<dbReference type="CDD" id="cd19051">
    <property type="entry name" value="LGIC_TM_cation"/>
    <property type="match status" value="1"/>
</dbReference>
<dbReference type="Proteomes" id="UP001283361">
    <property type="component" value="Unassembled WGS sequence"/>
</dbReference>
<keyword evidence="4 14" id="KW-1133">Transmembrane helix</keyword>
<keyword evidence="8" id="KW-1015">Disulfide bond</keyword>
<dbReference type="PANTHER" id="PTHR18945">
    <property type="entry name" value="NEUROTRANSMITTER GATED ION CHANNEL"/>
    <property type="match status" value="1"/>
</dbReference>
<reference evidence="18" key="1">
    <citation type="journal article" date="2023" name="G3 (Bethesda)">
        <title>A reference genome for the long-term kleptoplast-retaining sea slug Elysia crispata morphotype clarki.</title>
        <authorList>
            <person name="Eastman K.E."/>
            <person name="Pendleton A.L."/>
            <person name="Shaikh M.A."/>
            <person name="Suttiyut T."/>
            <person name="Ogas R."/>
            <person name="Tomko P."/>
            <person name="Gavelis G."/>
            <person name="Widhalm J.R."/>
            <person name="Wisecaver J.H."/>
        </authorList>
    </citation>
    <scope>NUCLEOTIDE SEQUENCE</scope>
    <source>
        <strain evidence="18">ECLA1</strain>
    </source>
</reference>
<keyword evidence="19" id="KW-1185">Reference proteome</keyword>
<feature type="domain" description="Neurotransmitter-gated ion-channel ligand-binding" evidence="16">
    <location>
        <begin position="33"/>
        <end position="237"/>
    </location>
</feature>
<dbReference type="Pfam" id="PF02931">
    <property type="entry name" value="Neur_chan_LBD"/>
    <property type="match status" value="1"/>
</dbReference>
<dbReference type="EMBL" id="JAWDGP010004075">
    <property type="protein sequence ID" value="KAK3768069.1"/>
    <property type="molecule type" value="Genomic_DNA"/>
</dbReference>
<evidence type="ECO:0000256" key="13">
    <source>
        <dbReference type="ARBA" id="ARBA00034099"/>
    </source>
</evidence>
<dbReference type="InterPro" id="IPR006201">
    <property type="entry name" value="Neur_channel"/>
</dbReference>
<dbReference type="PROSITE" id="PS00236">
    <property type="entry name" value="NEUROTR_ION_CHANNEL"/>
    <property type="match status" value="1"/>
</dbReference>
<keyword evidence="10" id="KW-0325">Glycoprotein</keyword>
<dbReference type="CDD" id="cd18997">
    <property type="entry name" value="LGIC_ECD_nAChR"/>
    <property type="match status" value="1"/>
</dbReference>
<feature type="compositionally biased region" description="Polar residues" evidence="15">
    <location>
        <begin position="378"/>
        <end position="389"/>
    </location>
</feature>
<dbReference type="InterPro" id="IPR038050">
    <property type="entry name" value="Neuro_actylchol_rec"/>
</dbReference>
<feature type="transmembrane region" description="Helical" evidence="14">
    <location>
        <begin position="270"/>
        <end position="288"/>
    </location>
</feature>
<dbReference type="InterPro" id="IPR002394">
    <property type="entry name" value="Nicotinic_acetylcholine_rcpt"/>
</dbReference>
<feature type="region of interest" description="Disordered" evidence="15">
    <location>
        <begin position="468"/>
        <end position="510"/>
    </location>
</feature>
<evidence type="ECO:0000256" key="12">
    <source>
        <dbReference type="ARBA" id="ARBA00023303"/>
    </source>
</evidence>
<protein>
    <submittedName>
        <fullName evidence="18">Uncharacterized protein</fullName>
    </submittedName>
</protein>
<keyword evidence="1 14" id="KW-0813">Transport</keyword>
<feature type="transmembrane region" description="Helical" evidence="14">
    <location>
        <begin position="245"/>
        <end position="263"/>
    </location>
</feature>
<evidence type="ECO:0000256" key="4">
    <source>
        <dbReference type="ARBA" id="ARBA00022989"/>
    </source>
</evidence>
<organism evidence="18 19">
    <name type="scientific">Elysia crispata</name>
    <name type="common">lettuce slug</name>
    <dbReference type="NCBI Taxonomy" id="231223"/>
    <lineage>
        <taxon>Eukaryota</taxon>
        <taxon>Metazoa</taxon>
        <taxon>Spiralia</taxon>
        <taxon>Lophotrochozoa</taxon>
        <taxon>Mollusca</taxon>
        <taxon>Gastropoda</taxon>
        <taxon>Heterobranchia</taxon>
        <taxon>Euthyneura</taxon>
        <taxon>Panpulmonata</taxon>
        <taxon>Sacoglossa</taxon>
        <taxon>Placobranchoidea</taxon>
        <taxon>Plakobranchidae</taxon>
        <taxon>Elysia</taxon>
    </lineage>
</organism>
<evidence type="ECO:0000256" key="5">
    <source>
        <dbReference type="ARBA" id="ARBA00023018"/>
    </source>
</evidence>
<comment type="caution">
    <text evidence="14">Lacks conserved residue(s) required for the propagation of feature annotation.</text>
</comment>
<dbReference type="SUPFAM" id="SSF63712">
    <property type="entry name" value="Nicotinic receptor ligand binding domain-like"/>
    <property type="match status" value="1"/>
</dbReference>
<comment type="subcellular location">
    <subcellularLocation>
        <location evidence="13">Synaptic cell membrane</location>
        <topology evidence="13">Multi-pass membrane protein</topology>
    </subcellularLocation>
</comment>
<dbReference type="InterPro" id="IPR006029">
    <property type="entry name" value="Neurotrans-gated_channel_TM"/>
</dbReference>
<keyword evidence="7 14" id="KW-0472">Membrane</keyword>
<gene>
    <name evidence="18" type="ORF">RRG08_045887</name>
</gene>
<dbReference type="AlphaFoldDB" id="A0AAE0ZER6"/>
<keyword evidence="14" id="KW-0732">Signal</keyword>
<evidence type="ECO:0000313" key="18">
    <source>
        <dbReference type="EMBL" id="KAK3768069.1"/>
    </source>
</evidence>
<evidence type="ECO:0000256" key="1">
    <source>
        <dbReference type="ARBA" id="ARBA00022448"/>
    </source>
</evidence>
<sequence>MTLEACKQFALLLLTIAPILISEVLPYDNVGNRLIREVFKGYQRDVRPMCGLHPRNIDLTLGIAIRQLIEVNNPEQKLTTSIWFRMVWHDCRIHWEPSDYKGLLRVIVPTSLVWVPDLTLYENAESKLGEQDQYLVAVGHTGHIMYNLPAVVKSMCKLNVAMFPFDHQTCYLTLGSWIYGDHEVNFTATSDNTADLRSYIPHGEWDLWKLDAEEYTLLGYDNVGYAQVIFTIHLRRKSLFHTINLILPSIIVKSIAIIGFLLPPESGEKLNLEITVLLSLLVFQLVILNNMPHSSENMPVIAIFFLLSMIMIALSCLCTVVILNVHFKKHSIPLPTWMRQIVTGRVGWLFRLDELMTHTHEKLQNLRNEHTQNRYKQKFSSESNSNAWTQFPRKASGTPSNGLGRFALSLRPRKSKDLKDDSVYGFNPSSGYSYTPTDPGGFSSQVLPEADRSSTSFFSLNVNELVRNASEPHTEDTTAQSASEGWEVRESRASSSQLVKDRRCRESRASSSQLVKGRRCRESRASSSQLVKDRRCRESRASSSQLVKDGRCRESRASSSQLVKDRRCRESRASSSQLVKDGRCRESRASSSQLVKDGRCRESRASSSQLVKDRRCRESRASSSQLVKDGRCRESRASSSQLVKDRRCRESRASSSQLVKDRRCRESRASSSQLVKDRKCRESRASSSQLVKDRRCRESRASSSHFLRDRRMVTRLAPPQEATEYAIMLLINVINHDINSSKAMRVYKVVWQDEDPGVTLAPTILQLASGPINYMTLLMKKHAASTTT</sequence>
<evidence type="ECO:0000256" key="9">
    <source>
        <dbReference type="ARBA" id="ARBA00023170"/>
    </source>
</evidence>
<keyword evidence="6 14" id="KW-0406">Ion transport</keyword>
<dbReference type="InterPro" id="IPR018000">
    <property type="entry name" value="Neurotransmitter_ion_chnl_CS"/>
</dbReference>
<feature type="compositionally biased region" description="Basic and acidic residues" evidence="15">
    <location>
        <begin position="499"/>
        <end position="508"/>
    </location>
</feature>
<evidence type="ECO:0000256" key="11">
    <source>
        <dbReference type="ARBA" id="ARBA00023286"/>
    </source>
</evidence>
<keyword evidence="3 14" id="KW-0812">Transmembrane</keyword>
<keyword evidence="2" id="KW-1003">Cell membrane</keyword>
<dbReference type="Pfam" id="PF02932">
    <property type="entry name" value="Neur_chan_memb"/>
    <property type="match status" value="1"/>
</dbReference>
<evidence type="ECO:0000256" key="10">
    <source>
        <dbReference type="ARBA" id="ARBA00023180"/>
    </source>
</evidence>
<evidence type="ECO:0000259" key="17">
    <source>
        <dbReference type="Pfam" id="PF02932"/>
    </source>
</evidence>
<feature type="chain" id="PRO_5041765687" evidence="14">
    <location>
        <begin position="27"/>
        <end position="788"/>
    </location>
</feature>
<keyword evidence="11" id="KW-1071">Ligand-gated ion channel</keyword>
<dbReference type="SUPFAM" id="SSF90112">
    <property type="entry name" value="Neurotransmitter-gated ion-channel transmembrane pore"/>
    <property type="match status" value="1"/>
</dbReference>
<dbReference type="GO" id="GO:0022848">
    <property type="term" value="F:acetylcholine-gated monoatomic cation-selective channel activity"/>
    <property type="evidence" value="ECO:0007669"/>
    <property type="project" value="InterPro"/>
</dbReference>
<feature type="domain" description="Neurotransmitter-gated ion-channel transmembrane" evidence="17">
    <location>
        <begin position="245"/>
        <end position="383"/>
    </location>
</feature>
<feature type="signal peptide" evidence="14">
    <location>
        <begin position="1"/>
        <end position="26"/>
    </location>
</feature>
<feature type="transmembrane region" description="Helical" evidence="14">
    <location>
        <begin position="300"/>
        <end position="323"/>
    </location>
</feature>
<evidence type="ECO:0000256" key="14">
    <source>
        <dbReference type="RuleBase" id="RU000687"/>
    </source>
</evidence>
<keyword evidence="12 14" id="KW-0407">Ion channel</keyword>
<dbReference type="PRINTS" id="PR00254">
    <property type="entry name" value="NICOTINICR"/>
</dbReference>
<dbReference type="Gene3D" id="1.20.58.390">
    <property type="entry name" value="Neurotransmitter-gated ion-channel transmembrane domain"/>
    <property type="match status" value="1"/>
</dbReference>
<evidence type="ECO:0000256" key="3">
    <source>
        <dbReference type="ARBA" id="ARBA00022692"/>
    </source>
</evidence>
<proteinExistence type="inferred from homology"/>
<accession>A0AAE0ZER6</accession>
<evidence type="ECO:0000256" key="8">
    <source>
        <dbReference type="ARBA" id="ARBA00023157"/>
    </source>
</evidence>
<keyword evidence="5" id="KW-0770">Synapse</keyword>
<comment type="similarity">
    <text evidence="14">Belongs to the ligand-gated ion channel (TC 1.A.9) family.</text>
</comment>
<evidence type="ECO:0000256" key="6">
    <source>
        <dbReference type="ARBA" id="ARBA00023065"/>
    </source>
</evidence>
<dbReference type="InterPro" id="IPR036719">
    <property type="entry name" value="Neuro-gated_channel_TM_sf"/>
</dbReference>
<evidence type="ECO:0000256" key="2">
    <source>
        <dbReference type="ARBA" id="ARBA00022475"/>
    </source>
</evidence>
<dbReference type="GO" id="GO:0004888">
    <property type="term" value="F:transmembrane signaling receptor activity"/>
    <property type="evidence" value="ECO:0007669"/>
    <property type="project" value="InterPro"/>
</dbReference>
<feature type="region of interest" description="Disordered" evidence="15">
    <location>
        <begin position="377"/>
        <end position="406"/>
    </location>
</feature>
<dbReference type="Gene3D" id="2.70.170.10">
    <property type="entry name" value="Neurotransmitter-gated ion-channel ligand-binding domain"/>
    <property type="match status" value="1"/>
</dbReference>
<dbReference type="FunFam" id="2.70.170.10:FF:000028">
    <property type="entry name" value="AcetylCholine Receptor"/>
    <property type="match status" value="1"/>
</dbReference>
<comment type="caution">
    <text evidence="18">The sequence shown here is derived from an EMBL/GenBank/DDBJ whole genome shotgun (WGS) entry which is preliminary data.</text>
</comment>
<dbReference type="PRINTS" id="PR00252">
    <property type="entry name" value="NRIONCHANNEL"/>
</dbReference>
<evidence type="ECO:0000256" key="7">
    <source>
        <dbReference type="ARBA" id="ARBA00023136"/>
    </source>
</evidence>
<dbReference type="InterPro" id="IPR006202">
    <property type="entry name" value="Neur_chan_lig-bd"/>
</dbReference>
<dbReference type="InterPro" id="IPR036734">
    <property type="entry name" value="Neur_chan_lig-bd_sf"/>
</dbReference>
<evidence type="ECO:0000256" key="15">
    <source>
        <dbReference type="SAM" id="MobiDB-lite"/>
    </source>
</evidence>